<dbReference type="AlphaFoldDB" id="A0A0C3PVC8"/>
<proteinExistence type="predicted"/>
<organism evidence="1 2">
    <name type="scientific">Tulasnella calospora MUT 4182</name>
    <dbReference type="NCBI Taxonomy" id="1051891"/>
    <lineage>
        <taxon>Eukaryota</taxon>
        <taxon>Fungi</taxon>
        <taxon>Dikarya</taxon>
        <taxon>Basidiomycota</taxon>
        <taxon>Agaricomycotina</taxon>
        <taxon>Agaricomycetes</taxon>
        <taxon>Cantharellales</taxon>
        <taxon>Tulasnellaceae</taxon>
        <taxon>Tulasnella</taxon>
    </lineage>
</organism>
<dbReference type="EMBL" id="KN823253">
    <property type="protein sequence ID" value="KIO18885.1"/>
    <property type="molecule type" value="Genomic_DNA"/>
</dbReference>
<evidence type="ECO:0000313" key="1">
    <source>
        <dbReference type="EMBL" id="KIO18885.1"/>
    </source>
</evidence>
<dbReference type="Proteomes" id="UP000054248">
    <property type="component" value="Unassembled WGS sequence"/>
</dbReference>
<reference evidence="1 2" key="1">
    <citation type="submission" date="2014-04" db="EMBL/GenBank/DDBJ databases">
        <authorList>
            <consortium name="DOE Joint Genome Institute"/>
            <person name="Kuo A."/>
            <person name="Girlanda M."/>
            <person name="Perotto S."/>
            <person name="Kohler A."/>
            <person name="Nagy L.G."/>
            <person name="Floudas D."/>
            <person name="Copeland A."/>
            <person name="Barry K.W."/>
            <person name="Cichocki N."/>
            <person name="Veneault-Fourrey C."/>
            <person name="LaButti K."/>
            <person name="Lindquist E.A."/>
            <person name="Lipzen A."/>
            <person name="Lundell T."/>
            <person name="Morin E."/>
            <person name="Murat C."/>
            <person name="Sun H."/>
            <person name="Tunlid A."/>
            <person name="Henrissat B."/>
            <person name="Grigoriev I.V."/>
            <person name="Hibbett D.S."/>
            <person name="Martin F."/>
            <person name="Nordberg H.P."/>
            <person name="Cantor M.N."/>
            <person name="Hua S.X."/>
        </authorList>
    </citation>
    <scope>NUCLEOTIDE SEQUENCE [LARGE SCALE GENOMIC DNA]</scope>
    <source>
        <strain evidence="1 2">MUT 4182</strain>
    </source>
</reference>
<gene>
    <name evidence="1" type="ORF">M407DRAFT_154456</name>
</gene>
<reference evidence="2" key="2">
    <citation type="submission" date="2015-01" db="EMBL/GenBank/DDBJ databases">
        <title>Evolutionary Origins and Diversification of the Mycorrhizal Mutualists.</title>
        <authorList>
            <consortium name="DOE Joint Genome Institute"/>
            <consortium name="Mycorrhizal Genomics Consortium"/>
            <person name="Kohler A."/>
            <person name="Kuo A."/>
            <person name="Nagy L.G."/>
            <person name="Floudas D."/>
            <person name="Copeland A."/>
            <person name="Barry K.W."/>
            <person name="Cichocki N."/>
            <person name="Veneault-Fourrey C."/>
            <person name="LaButti K."/>
            <person name="Lindquist E.A."/>
            <person name="Lipzen A."/>
            <person name="Lundell T."/>
            <person name="Morin E."/>
            <person name="Murat C."/>
            <person name="Riley R."/>
            <person name="Ohm R."/>
            <person name="Sun H."/>
            <person name="Tunlid A."/>
            <person name="Henrissat B."/>
            <person name="Grigoriev I.V."/>
            <person name="Hibbett D.S."/>
            <person name="Martin F."/>
        </authorList>
    </citation>
    <scope>NUCLEOTIDE SEQUENCE [LARGE SCALE GENOMIC DNA]</scope>
    <source>
        <strain evidence="2">MUT 4182</strain>
    </source>
</reference>
<accession>A0A0C3PVC8</accession>
<name>A0A0C3PVC8_9AGAM</name>
<evidence type="ECO:0000313" key="2">
    <source>
        <dbReference type="Proteomes" id="UP000054248"/>
    </source>
</evidence>
<protein>
    <submittedName>
        <fullName evidence="1">Uncharacterized protein</fullName>
    </submittedName>
</protein>
<sequence length="104" mass="11545">MCERNKAKIANTKCQVQEPNINLHHSGPNPAVTAVGPASQAIPTFSRSHYESEWLPPTQSPASVEIYETLPGHRLPAVFHPKLKISSIVVARCCEYVVKFECFD</sequence>
<dbReference type="HOGENOM" id="CLU_2252038_0_0_1"/>
<keyword evidence="2" id="KW-1185">Reference proteome</keyword>